<dbReference type="STRING" id="1075417.SAMN05421823_101185"/>
<name>A0A1G8WTV7_9BACT</name>
<sequence>MTPWNDLIKTALLGTYRASLPTDLPAPWQPNLAQLPESDQETQFWQLCALAHNYTLVGQTPPVVVNPPTPAPPETLPPCTEQSRFLLETVLRHKVEPLIERWLQRCAARQQRAPAHLLPRLLELAQETPAWFGWIQRVAGERGPWLAAWRPEHYAPLGQSDEALWQTGRPAERKQAMKRWLDHDPAQARQAMQENWSGEKSEFRVDLLELLSPHLTPEDEPWLESLLDQDRSQKVREVVIHLLQRLPESQLNRQMTSLALSCCHFKKGGMLRKSTLDITWPDCFTPEQERYGLRTDQQRSTLVISTLISLIPPVAWEQITGLSPDKLVTWFQEHDLMQDHLNDLADAVHARRNVDWARAFLNHSQEQRFLPLLELLPVEERNTYLLSVVEQSDQNAIFTLINQYAHFPWSLALAEAVLSKMSGGYYNADPLKPFIPFLPLGILPKLPDLKPQRGYYARHWDTLQATLTDWLHLREDIDKSFQS</sequence>
<dbReference type="AlphaFoldDB" id="A0A1G8WTV7"/>
<protein>
    <submittedName>
        <fullName evidence="1">Uncharacterized protein</fullName>
    </submittedName>
</protein>
<gene>
    <name evidence="1" type="ORF">SAMN05421823_101185</name>
</gene>
<evidence type="ECO:0000313" key="2">
    <source>
        <dbReference type="Proteomes" id="UP000198510"/>
    </source>
</evidence>
<dbReference type="Proteomes" id="UP000198510">
    <property type="component" value="Unassembled WGS sequence"/>
</dbReference>
<accession>A0A1G8WTV7</accession>
<dbReference type="EMBL" id="FNFO01000001">
    <property type="protein sequence ID" value="SDJ81809.1"/>
    <property type="molecule type" value="Genomic_DNA"/>
</dbReference>
<reference evidence="1 2" key="1">
    <citation type="submission" date="2016-10" db="EMBL/GenBank/DDBJ databases">
        <authorList>
            <person name="de Groot N.N."/>
        </authorList>
    </citation>
    <scope>NUCLEOTIDE SEQUENCE [LARGE SCALE GENOMIC DNA]</scope>
    <source>
        <strain evidence="1 2">DSM 25186</strain>
    </source>
</reference>
<dbReference type="Pfam" id="PF18944">
    <property type="entry name" value="DUF5691"/>
    <property type="match status" value="1"/>
</dbReference>
<evidence type="ECO:0000313" key="1">
    <source>
        <dbReference type="EMBL" id="SDJ81809.1"/>
    </source>
</evidence>
<proteinExistence type="predicted"/>
<organism evidence="1 2">
    <name type="scientific">Catalinimonas alkaloidigena</name>
    <dbReference type="NCBI Taxonomy" id="1075417"/>
    <lineage>
        <taxon>Bacteria</taxon>
        <taxon>Pseudomonadati</taxon>
        <taxon>Bacteroidota</taxon>
        <taxon>Cytophagia</taxon>
        <taxon>Cytophagales</taxon>
        <taxon>Catalimonadaceae</taxon>
        <taxon>Catalinimonas</taxon>
    </lineage>
</organism>
<dbReference type="OrthoDB" id="262508at2"/>
<dbReference type="RefSeq" id="WP_089677991.1">
    <property type="nucleotide sequence ID" value="NZ_FNFO01000001.1"/>
</dbReference>
<keyword evidence="2" id="KW-1185">Reference proteome</keyword>
<dbReference type="InterPro" id="IPR043746">
    <property type="entry name" value="DUF5691"/>
</dbReference>